<accession>A0ABW3PV74</accession>
<protein>
    <submittedName>
        <fullName evidence="1">Uncharacterized protein</fullName>
    </submittedName>
</protein>
<gene>
    <name evidence="1" type="ORF">ACFQ3J_20675</name>
</gene>
<proteinExistence type="predicted"/>
<evidence type="ECO:0000313" key="1">
    <source>
        <dbReference type="EMBL" id="MFD1130563.1"/>
    </source>
</evidence>
<keyword evidence="2" id="KW-1185">Reference proteome</keyword>
<sequence>MTEPLGIAKKYSREIQDIGNKLTDLENGRIYEKTGAQMDGYLTTNIQQLRKMLTELISKIDNQDPSRNEELAEALGRIERP</sequence>
<dbReference type="Proteomes" id="UP001597169">
    <property type="component" value="Unassembled WGS sequence"/>
</dbReference>
<dbReference type="EMBL" id="JBHTKX010000004">
    <property type="protein sequence ID" value="MFD1130563.1"/>
    <property type="molecule type" value="Genomic_DNA"/>
</dbReference>
<dbReference type="RefSeq" id="WP_379293799.1">
    <property type="nucleotide sequence ID" value="NZ_JBHTKX010000004.1"/>
</dbReference>
<comment type="caution">
    <text evidence="1">The sequence shown here is derived from an EMBL/GenBank/DDBJ whole genome shotgun (WGS) entry which is preliminary data.</text>
</comment>
<evidence type="ECO:0000313" key="2">
    <source>
        <dbReference type="Proteomes" id="UP001597169"/>
    </source>
</evidence>
<organism evidence="1 2">
    <name type="scientific">Paenibacillus provencensis</name>
    <dbReference type="NCBI Taxonomy" id="441151"/>
    <lineage>
        <taxon>Bacteria</taxon>
        <taxon>Bacillati</taxon>
        <taxon>Bacillota</taxon>
        <taxon>Bacilli</taxon>
        <taxon>Bacillales</taxon>
        <taxon>Paenibacillaceae</taxon>
        <taxon>Paenibacillus</taxon>
    </lineage>
</organism>
<reference evidence="2" key="1">
    <citation type="journal article" date="2019" name="Int. J. Syst. Evol. Microbiol.">
        <title>The Global Catalogue of Microorganisms (GCM) 10K type strain sequencing project: providing services to taxonomists for standard genome sequencing and annotation.</title>
        <authorList>
            <consortium name="The Broad Institute Genomics Platform"/>
            <consortium name="The Broad Institute Genome Sequencing Center for Infectious Disease"/>
            <person name="Wu L."/>
            <person name="Ma J."/>
        </authorList>
    </citation>
    <scope>NUCLEOTIDE SEQUENCE [LARGE SCALE GENOMIC DNA]</scope>
    <source>
        <strain evidence="2">CCUG 53519</strain>
    </source>
</reference>
<name>A0ABW3PV74_9BACL</name>